<name>A0A2P2NE08_RHIMU</name>
<protein>
    <submittedName>
        <fullName evidence="1">Uncharacterized protein</fullName>
    </submittedName>
</protein>
<organism evidence="1">
    <name type="scientific">Rhizophora mucronata</name>
    <name type="common">Asiatic mangrove</name>
    <dbReference type="NCBI Taxonomy" id="61149"/>
    <lineage>
        <taxon>Eukaryota</taxon>
        <taxon>Viridiplantae</taxon>
        <taxon>Streptophyta</taxon>
        <taxon>Embryophyta</taxon>
        <taxon>Tracheophyta</taxon>
        <taxon>Spermatophyta</taxon>
        <taxon>Magnoliopsida</taxon>
        <taxon>eudicotyledons</taxon>
        <taxon>Gunneridae</taxon>
        <taxon>Pentapetalae</taxon>
        <taxon>rosids</taxon>
        <taxon>fabids</taxon>
        <taxon>Malpighiales</taxon>
        <taxon>Rhizophoraceae</taxon>
        <taxon>Rhizophora</taxon>
    </lineage>
</organism>
<proteinExistence type="predicted"/>
<sequence length="13" mass="1608">MNNLTFCCRKYQS</sequence>
<accession>A0A2P2NE08</accession>
<evidence type="ECO:0000313" key="1">
    <source>
        <dbReference type="EMBL" id="MBX40728.1"/>
    </source>
</evidence>
<dbReference type="EMBL" id="GGEC01060244">
    <property type="protein sequence ID" value="MBX40728.1"/>
    <property type="molecule type" value="Transcribed_RNA"/>
</dbReference>
<reference evidence="1" key="1">
    <citation type="submission" date="2018-02" db="EMBL/GenBank/DDBJ databases">
        <title>Rhizophora mucronata_Transcriptome.</title>
        <authorList>
            <person name="Meera S.P."/>
            <person name="Sreeshan A."/>
            <person name="Augustine A."/>
        </authorList>
    </citation>
    <scope>NUCLEOTIDE SEQUENCE</scope>
    <source>
        <tissue evidence="1">Leaf</tissue>
    </source>
</reference>